<evidence type="ECO:0000313" key="12">
    <source>
        <dbReference type="EMBL" id="GAA3964121.1"/>
    </source>
</evidence>
<evidence type="ECO:0000313" key="13">
    <source>
        <dbReference type="Proteomes" id="UP001501337"/>
    </source>
</evidence>
<keyword evidence="3 10" id="KW-0436">Ligase</keyword>
<dbReference type="PANTHER" id="PTHR21621">
    <property type="entry name" value="RIBOSOMAL PROTEIN S6 MODIFICATION PROTEIN"/>
    <property type="match status" value="1"/>
</dbReference>
<evidence type="ECO:0000256" key="5">
    <source>
        <dbReference type="ARBA" id="ARBA00022723"/>
    </source>
</evidence>
<dbReference type="Gene3D" id="3.30.1490.20">
    <property type="entry name" value="ATP-grasp fold, A domain"/>
    <property type="match status" value="1"/>
</dbReference>
<keyword evidence="5" id="KW-0479">Metal-binding</keyword>
<comment type="caution">
    <text evidence="12">The sequence shown here is derived from an EMBL/GenBank/DDBJ whole genome shotgun (WGS) entry which is preliminary data.</text>
</comment>
<dbReference type="SUPFAM" id="SSF56059">
    <property type="entry name" value="Glutathione synthetase ATP-binding domain-like"/>
    <property type="match status" value="1"/>
</dbReference>
<evidence type="ECO:0000256" key="2">
    <source>
        <dbReference type="ARBA" id="ARBA00001946"/>
    </source>
</evidence>
<dbReference type="InterPro" id="IPR016185">
    <property type="entry name" value="PreATP-grasp_dom_sf"/>
</dbReference>
<protein>
    <recommendedName>
        <fullName evidence="10">Glutathione synthetase</fullName>
        <ecNumber evidence="10">6.3.2.3</ecNumber>
    </recommendedName>
    <alternativeName>
        <fullName evidence="10">GSH synthetase</fullName>
        <shortName evidence="10">GSH-S</shortName>
        <shortName evidence="10">GSHase</shortName>
    </alternativeName>
    <alternativeName>
        <fullName evidence="10">Glutathione synthase</fullName>
    </alternativeName>
</protein>
<keyword evidence="9" id="KW-0464">Manganese</keyword>
<dbReference type="Pfam" id="PF02955">
    <property type="entry name" value="GSH-S_ATP"/>
    <property type="match status" value="1"/>
</dbReference>
<gene>
    <name evidence="10 12" type="primary">gshB</name>
    <name evidence="12" type="ORF">GCM10022278_22430</name>
</gene>
<comment type="catalytic activity">
    <reaction evidence="10">
        <text>gamma-L-glutamyl-L-cysteine + glycine + ATP = glutathione + ADP + phosphate + H(+)</text>
        <dbReference type="Rhea" id="RHEA:13557"/>
        <dbReference type="ChEBI" id="CHEBI:15378"/>
        <dbReference type="ChEBI" id="CHEBI:30616"/>
        <dbReference type="ChEBI" id="CHEBI:43474"/>
        <dbReference type="ChEBI" id="CHEBI:57305"/>
        <dbReference type="ChEBI" id="CHEBI:57925"/>
        <dbReference type="ChEBI" id="CHEBI:58173"/>
        <dbReference type="ChEBI" id="CHEBI:456216"/>
        <dbReference type="EC" id="6.3.2.3"/>
    </reaction>
</comment>
<name>A0ABP7PE09_9GAMM</name>
<keyword evidence="7 10" id="KW-0067">ATP-binding</keyword>
<dbReference type="InterPro" id="IPR013815">
    <property type="entry name" value="ATP_grasp_subdomain_1"/>
</dbReference>
<evidence type="ECO:0000259" key="11">
    <source>
        <dbReference type="PROSITE" id="PS50975"/>
    </source>
</evidence>
<feature type="domain" description="ATP-grasp" evidence="11">
    <location>
        <begin position="118"/>
        <end position="303"/>
    </location>
</feature>
<evidence type="ECO:0000256" key="8">
    <source>
        <dbReference type="ARBA" id="ARBA00022842"/>
    </source>
</evidence>
<keyword evidence="4 10" id="KW-0317">Glutathione biosynthesis</keyword>
<dbReference type="NCBIfam" id="NF003573">
    <property type="entry name" value="PRK05246.1"/>
    <property type="match status" value="1"/>
</dbReference>
<dbReference type="InterPro" id="IPR004215">
    <property type="entry name" value="GSHS_N"/>
</dbReference>
<dbReference type="InterPro" id="IPR004218">
    <property type="entry name" value="GSHS_ATP-bd"/>
</dbReference>
<proteinExistence type="inferred from homology"/>
<dbReference type="Gene3D" id="3.40.50.20">
    <property type="match status" value="1"/>
</dbReference>
<dbReference type="InterPro" id="IPR011761">
    <property type="entry name" value="ATP-grasp"/>
</dbReference>
<dbReference type="SUPFAM" id="SSF52440">
    <property type="entry name" value="PreATP-grasp domain"/>
    <property type="match status" value="1"/>
</dbReference>
<evidence type="ECO:0000256" key="3">
    <source>
        <dbReference type="ARBA" id="ARBA00022598"/>
    </source>
</evidence>
<dbReference type="EMBL" id="BAABBO010000009">
    <property type="protein sequence ID" value="GAA3964121.1"/>
    <property type="molecule type" value="Genomic_DNA"/>
</dbReference>
<comment type="cofactor">
    <cofactor evidence="2">
        <name>Mg(2+)</name>
        <dbReference type="ChEBI" id="CHEBI:18420"/>
    </cofactor>
</comment>
<evidence type="ECO:0000256" key="4">
    <source>
        <dbReference type="ARBA" id="ARBA00022684"/>
    </source>
</evidence>
<sequence length="311" mass="34129">MDPIQGIKPAKDTTLAMMLAAQKRGLQVHYIRQQDLSVDSGKPLISSRPVTVYDDARHWYDLGEIESNEASHFDLILNRIDPPVDVGYLTASHLLSLAEQQGVLVSNRQQSVRDCNEKLFAVEFPDLCPPTLVSSSAEQIRSFHAEHHDIIIKPLDGMGGRSIFRVRKDGENIGVILELMTAQGQTAVMAQRYLPEIAQGDKRILLINGEPVAHGLARIPVKGEHRGNLAAGGSGEVRPLTERDLEICRRVGPTLKEKQLHFVGIDVIGESLTEINVTSPTCVREIDRATGSDIAGDYIEFLLGCLRGTGS</sequence>
<keyword evidence="8" id="KW-0460">Magnesium</keyword>
<dbReference type="NCBIfam" id="TIGR01380">
    <property type="entry name" value="glut_syn"/>
    <property type="match status" value="1"/>
</dbReference>
<dbReference type="HAMAP" id="MF_00162">
    <property type="entry name" value="GSH_S"/>
    <property type="match status" value="1"/>
</dbReference>
<dbReference type="PROSITE" id="PS50975">
    <property type="entry name" value="ATP_GRASP"/>
    <property type="match status" value="1"/>
</dbReference>
<evidence type="ECO:0000256" key="6">
    <source>
        <dbReference type="ARBA" id="ARBA00022741"/>
    </source>
</evidence>
<reference evidence="13" key="1">
    <citation type="journal article" date="2019" name="Int. J. Syst. Evol. Microbiol.">
        <title>The Global Catalogue of Microorganisms (GCM) 10K type strain sequencing project: providing services to taxonomists for standard genome sequencing and annotation.</title>
        <authorList>
            <consortium name="The Broad Institute Genomics Platform"/>
            <consortium name="The Broad Institute Genome Sequencing Center for Infectious Disease"/>
            <person name="Wu L."/>
            <person name="Ma J."/>
        </authorList>
    </citation>
    <scope>NUCLEOTIDE SEQUENCE [LARGE SCALE GENOMIC DNA]</scope>
    <source>
        <strain evidence="13">JCM 17555</strain>
    </source>
</reference>
<evidence type="ECO:0000256" key="10">
    <source>
        <dbReference type="HAMAP-Rule" id="MF_00162"/>
    </source>
</evidence>
<evidence type="ECO:0000256" key="9">
    <source>
        <dbReference type="ARBA" id="ARBA00023211"/>
    </source>
</evidence>
<dbReference type="InterPro" id="IPR006284">
    <property type="entry name" value="Glut_synth_pro"/>
</dbReference>
<dbReference type="Proteomes" id="UP001501337">
    <property type="component" value="Unassembled WGS sequence"/>
</dbReference>
<dbReference type="PANTHER" id="PTHR21621:SF4">
    <property type="entry name" value="GLUTATHIONE SYNTHETASE"/>
    <property type="match status" value="1"/>
</dbReference>
<evidence type="ECO:0000256" key="1">
    <source>
        <dbReference type="ARBA" id="ARBA00001936"/>
    </source>
</evidence>
<keyword evidence="6 10" id="KW-0547">Nucleotide-binding</keyword>
<dbReference type="EC" id="6.3.2.3" evidence="10"/>
<keyword evidence="13" id="KW-1185">Reference proteome</keyword>
<comment type="similarity">
    <text evidence="10">Belongs to the prokaryotic GSH synthase family.</text>
</comment>
<dbReference type="Pfam" id="PF02951">
    <property type="entry name" value="GSH-S_N"/>
    <property type="match status" value="1"/>
</dbReference>
<organism evidence="12 13">
    <name type="scientific">Allohahella marinimesophila</name>
    <dbReference type="NCBI Taxonomy" id="1054972"/>
    <lineage>
        <taxon>Bacteria</taxon>
        <taxon>Pseudomonadati</taxon>
        <taxon>Pseudomonadota</taxon>
        <taxon>Gammaproteobacteria</taxon>
        <taxon>Oceanospirillales</taxon>
        <taxon>Hahellaceae</taxon>
        <taxon>Allohahella</taxon>
    </lineage>
</organism>
<comment type="cofactor">
    <cofactor evidence="1">
        <name>Mn(2+)</name>
        <dbReference type="ChEBI" id="CHEBI:29035"/>
    </cofactor>
</comment>
<evidence type="ECO:0000256" key="7">
    <source>
        <dbReference type="ARBA" id="ARBA00022840"/>
    </source>
</evidence>
<comment type="pathway">
    <text evidence="10">Sulfur metabolism; glutathione biosynthesis; glutathione from L-cysteine and L-glutamate: step 2/2.</text>
</comment>
<dbReference type="Gene3D" id="3.30.470.20">
    <property type="entry name" value="ATP-grasp fold, B domain"/>
    <property type="match status" value="1"/>
</dbReference>
<accession>A0ABP7PE09</accession>